<organism evidence="1 2">
    <name type="scientific">Cetraspora pellucida</name>
    <dbReference type="NCBI Taxonomy" id="1433469"/>
    <lineage>
        <taxon>Eukaryota</taxon>
        <taxon>Fungi</taxon>
        <taxon>Fungi incertae sedis</taxon>
        <taxon>Mucoromycota</taxon>
        <taxon>Glomeromycotina</taxon>
        <taxon>Glomeromycetes</taxon>
        <taxon>Diversisporales</taxon>
        <taxon>Gigasporaceae</taxon>
        <taxon>Cetraspora</taxon>
    </lineage>
</organism>
<name>A0A9N9JD33_9GLOM</name>
<evidence type="ECO:0000313" key="2">
    <source>
        <dbReference type="Proteomes" id="UP000789759"/>
    </source>
</evidence>
<sequence>MASSYNLLFIAWLKRKDGTSFKVELVHNCYAALACYLREHSAIESGMRLWDKYYFPKALKCLDEKMRLLQIDGYGDTNSSDALTSDEITACLNYNYLLVTNNEGLTRRIFFWLSLLCGLCRGDTSNLQYHNVKS</sequence>
<gene>
    <name evidence="1" type="ORF">CPELLU_LOCUS16065</name>
</gene>
<dbReference type="EMBL" id="CAJVQA010022664">
    <property type="protein sequence ID" value="CAG8774859.1"/>
    <property type="molecule type" value="Genomic_DNA"/>
</dbReference>
<dbReference type="Proteomes" id="UP000789759">
    <property type="component" value="Unassembled WGS sequence"/>
</dbReference>
<evidence type="ECO:0000313" key="1">
    <source>
        <dbReference type="EMBL" id="CAG8774859.1"/>
    </source>
</evidence>
<keyword evidence="2" id="KW-1185">Reference proteome</keyword>
<proteinExistence type="predicted"/>
<protein>
    <submittedName>
        <fullName evidence="1">12193_t:CDS:1</fullName>
    </submittedName>
</protein>
<accession>A0A9N9JD33</accession>
<dbReference type="OrthoDB" id="2353628at2759"/>
<reference evidence="1" key="1">
    <citation type="submission" date="2021-06" db="EMBL/GenBank/DDBJ databases">
        <authorList>
            <person name="Kallberg Y."/>
            <person name="Tangrot J."/>
            <person name="Rosling A."/>
        </authorList>
    </citation>
    <scope>NUCLEOTIDE SEQUENCE</scope>
    <source>
        <strain evidence="1">FL966</strain>
    </source>
</reference>
<comment type="caution">
    <text evidence="1">The sequence shown here is derived from an EMBL/GenBank/DDBJ whole genome shotgun (WGS) entry which is preliminary data.</text>
</comment>
<dbReference type="AlphaFoldDB" id="A0A9N9JD33"/>